<evidence type="ECO:0000313" key="1">
    <source>
        <dbReference type="EMBL" id="OIO18509.1"/>
    </source>
</evidence>
<evidence type="ECO:0008006" key="3">
    <source>
        <dbReference type="Google" id="ProtNLM"/>
    </source>
</evidence>
<dbReference type="Proteomes" id="UP000181941">
    <property type="component" value="Unassembled WGS sequence"/>
</dbReference>
<comment type="caution">
    <text evidence="1">The sequence shown here is derived from an EMBL/GenBank/DDBJ whole genome shotgun (WGS) entry which is preliminary data.</text>
</comment>
<evidence type="ECO:0000313" key="2">
    <source>
        <dbReference type="Proteomes" id="UP000181941"/>
    </source>
</evidence>
<proteinExistence type="predicted"/>
<dbReference type="AlphaFoldDB" id="A0A1J4U6U5"/>
<dbReference type="EMBL" id="MNVC01000042">
    <property type="protein sequence ID" value="OIO18509.1"/>
    <property type="molecule type" value="Genomic_DNA"/>
</dbReference>
<name>A0A1J4U6U5_9BACT</name>
<reference evidence="1 2" key="1">
    <citation type="journal article" date="2016" name="Environ. Microbiol.">
        <title>Genomic resolution of a cold subsurface aquifer community provides metabolic insights for novel microbes adapted to high CO concentrations.</title>
        <authorList>
            <person name="Probst A.J."/>
            <person name="Castelle C.J."/>
            <person name="Singh A."/>
            <person name="Brown C.T."/>
            <person name="Anantharaman K."/>
            <person name="Sharon I."/>
            <person name="Hug L.A."/>
            <person name="Burstein D."/>
            <person name="Emerson J.B."/>
            <person name="Thomas B.C."/>
            <person name="Banfield J.F."/>
        </authorList>
    </citation>
    <scope>NUCLEOTIDE SEQUENCE [LARGE SCALE GENOMIC DNA]</scope>
    <source>
        <strain evidence="1">CG1_02_32_51</strain>
    </source>
</reference>
<dbReference type="InterPro" id="IPR019037">
    <property type="entry name" value="Restrct_endonuc_II_Bsp6I"/>
</dbReference>
<dbReference type="Pfam" id="PF09504">
    <property type="entry name" value="RE_Bsp6I"/>
    <property type="match status" value="1"/>
</dbReference>
<sequence length="186" mass="21736">MKIENREVILDKHKVEIQIAYLDKSDGKEFKRLFDLWRKLNLGLKKYGRGVNIPEVISEGMFCVFSGSVRYVKKVKGIGKVSFDTINTDKSRREQIKATSIEGDVTSFGPKSEWDDLYFVDFFNNGKLDGTFNVYLIPNDLIYSNRVNKGQTMKQQQEEKRRPRMSIKEIIKYNKIKPIAKDVKVW</sequence>
<gene>
    <name evidence="1" type="ORF">AUJ23_03475</name>
</gene>
<protein>
    <recommendedName>
        <fullName evidence="3">Bsp6I family restriction endonuclease</fullName>
    </recommendedName>
</protein>
<accession>A0A1J4U6U5</accession>
<organism evidence="1 2">
    <name type="scientific">Candidatus Magasanikbacteria bacterium CG1_02_32_51</name>
    <dbReference type="NCBI Taxonomy" id="1805238"/>
    <lineage>
        <taxon>Bacteria</taxon>
        <taxon>Candidatus Magasanikiibacteriota</taxon>
    </lineage>
</organism>